<feature type="coiled-coil region" evidence="1">
    <location>
        <begin position="232"/>
        <end position="259"/>
    </location>
</feature>
<name>A0ABR1YBV5_9PEZI</name>
<feature type="compositionally biased region" description="Basic and acidic residues" evidence="2">
    <location>
        <begin position="336"/>
        <end position="371"/>
    </location>
</feature>
<evidence type="ECO:0000313" key="3">
    <source>
        <dbReference type="EMBL" id="KAK8224592.1"/>
    </source>
</evidence>
<keyword evidence="4" id="KW-1185">Reference proteome</keyword>
<feature type="region of interest" description="Disordered" evidence="2">
    <location>
        <begin position="195"/>
        <end position="230"/>
    </location>
</feature>
<evidence type="ECO:0000256" key="2">
    <source>
        <dbReference type="SAM" id="MobiDB-lite"/>
    </source>
</evidence>
<dbReference type="EMBL" id="JBBWRZ010000012">
    <property type="protein sequence ID" value="KAK8224592.1"/>
    <property type="molecule type" value="Genomic_DNA"/>
</dbReference>
<evidence type="ECO:0000313" key="4">
    <source>
        <dbReference type="Proteomes" id="UP001492380"/>
    </source>
</evidence>
<dbReference type="PANTHER" id="PTHR36167:SF4">
    <property type="entry name" value="FUNGAL N-TERMINAL DOMAIN-CONTAINING PROTEIN"/>
    <property type="match status" value="1"/>
</dbReference>
<protein>
    <recommendedName>
        <fullName evidence="5">Fungal N-terminal domain-containing protein</fullName>
    </recommendedName>
</protein>
<dbReference type="Proteomes" id="UP001492380">
    <property type="component" value="Unassembled WGS sequence"/>
</dbReference>
<dbReference type="PANTHER" id="PTHR36167">
    <property type="entry name" value="C2H2 FINGER DOMAIN TRANSCRIPTION FACTOR (EUROFUNG)-RELATED"/>
    <property type="match status" value="1"/>
</dbReference>
<organism evidence="3 4">
    <name type="scientific">Phyllosticta capitalensis</name>
    <dbReference type="NCBI Taxonomy" id="121624"/>
    <lineage>
        <taxon>Eukaryota</taxon>
        <taxon>Fungi</taxon>
        <taxon>Dikarya</taxon>
        <taxon>Ascomycota</taxon>
        <taxon>Pezizomycotina</taxon>
        <taxon>Dothideomycetes</taxon>
        <taxon>Dothideomycetes incertae sedis</taxon>
        <taxon>Botryosphaeriales</taxon>
        <taxon>Phyllostictaceae</taxon>
        <taxon>Phyllosticta</taxon>
    </lineage>
</organism>
<dbReference type="InterPro" id="IPR039327">
    <property type="entry name" value="CON7-like"/>
</dbReference>
<comment type="caution">
    <text evidence="3">The sequence shown here is derived from an EMBL/GenBank/DDBJ whole genome shotgun (WGS) entry which is preliminary data.</text>
</comment>
<keyword evidence="1" id="KW-0175">Coiled coil</keyword>
<sequence length="494" mass="54878">MAEVLGVVASAIQVADLGFRLSKNIYEYASNVAGAETRIAYLGQDISLTATIIKELGGVFEDADVQALLRDSAVSAAKQAMDACNDIFTKMDLTLNNSRSSRMAWPFRQVKVQVLNADLDRLKCNLLLLSEALKLARDVRRDKVDKERFDQLASLVRANTEADARFRDSMASENGNVRFLSNNLVVNATLPSVAEAPRNQSRSINGDAPGVPPLESSSKREPNASDPSIENLDQIEASLKNLIGVIEDLRKDIETLNTASSDRKSKLKNNYLHTRYNLDCIILDKSDVLPPDAIGTGPASDSPPVRPESQPPPEPATSSSWVPLRTKWGDVPSSLKTDKDKKGDRKEKRQRMKELEKQAKAEQKEQERLAKQCEPYSTLEAVSSTPQYPPGDLLVESKSDSSASTRRRLGLVPKTKTWRLRLLLWRLHRRIRPKRFQHGSLYDEENPCYDLDSTVSVMSQTESSEEGGGGAGPIDGHEQAMNMLRLWTKAFDED</sequence>
<gene>
    <name evidence="3" type="ORF">HDK90DRAFT_497499</name>
</gene>
<proteinExistence type="predicted"/>
<evidence type="ECO:0000256" key="1">
    <source>
        <dbReference type="SAM" id="Coils"/>
    </source>
</evidence>
<feature type="region of interest" description="Disordered" evidence="2">
    <location>
        <begin position="292"/>
        <end position="371"/>
    </location>
</feature>
<accession>A0ABR1YBV5</accession>
<evidence type="ECO:0008006" key="5">
    <source>
        <dbReference type="Google" id="ProtNLM"/>
    </source>
</evidence>
<reference evidence="3 4" key="1">
    <citation type="submission" date="2024-04" db="EMBL/GenBank/DDBJ databases">
        <title>Phyllosticta paracitricarpa is synonymous to the EU quarantine fungus P. citricarpa based on phylogenomic analyses.</title>
        <authorList>
            <consortium name="Lawrence Berkeley National Laboratory"/>
            <person name="Van Ingen-Buijs V.A."/>
            <person name="Van Westerhoven A.C."/>
            <person name="Haridas S."/>
            <person name="Skiadas P."/>
            <person name="Martin F."/>
            <person name="Groenewald J.Z."/>
            <person name="Crous P.W."/>
            <person name="Seidl M.F."/>
        </authorList>
    </citation>
    <scope>NUCLEOTIDE SEQUENCE [LARGE SCALE GENOMIC DNA]</scope>
    <source>
        <strain evidence="3 4">CBS 123374</strain>
    </source>
</reference>
<feature type="compositionally biased region" description="Pro residues" evidence="2">
    <location>
        <begin position="304"/>
        <end position="315"/>
    </location>
</feature>